<dbReference type="Proteomes" id="UP000789706">
    <property type="component" value="Unassembled WGS sequence"/>
</dbReference>
<feature type="domain" description="Integrase core" evidence="1">
    <location>
        <begin position="14"/>
        <end position="45"/>
    </location>
</feature>
<dbReference type="Pfam" id="PF24764">
    <property type="entry name" value="rva_4"/>
    <property type="match status" value="2"/>
</dbReference>
<dbReference type="PANTHER" id="PTHR46791">
    <property type="entry name" value="EXPRESSED PROTEIN"/>
    <property type="match status" value="1"/>
</dbReference>
<protein>
    <submittedName>
        <fullName evidence="2">3115_t:CDS:1</fullName>
    </submittedName>
</protein>
<comment type="caution">
    <text evidence="2">The sequence shown here is derived from an EMBL/GenBank/DDBJ whole genome shotgun (WGS) entry which is preliminary data.</text>
</comment>
<evidence type="ECO:0000313" key="3">
    <source>
        <dbReference type="Proteomes" id="UP000789706"/>
    </source>
</evidence>
<sequence>MGALKAEIISCRRYQVLGPNTLWYIDEKHKLIYWKFVIHGAIDENYEVSSRAREEYYNMDPENKIDLFCLHFVFQSQIEVTLKEFTCSWNNHKLQTKNNFTPQQLFIRGAIQNRIVLDSIDNIVNLNNYGIDWKGPLSEPEFEQVNINEISNILNS</sequence>
<organism evidence="2 3">
    <name type="scientific">Diversispora eburnea</name>
    <dbReference type="NCBI Taxonomy" id="1213867"/>
    <lineage>
        <taxon>Eukaryota</taxon>
        <taxon>Fungi</taxon>
        <taxon>Fungi incertae sedis</taxon>
        <taxon>Mucoromycota</taxon>
        <taxon>Glomeromycotina</taxon>
        <taxon>Glomeromycetes</taxon>
        <taxon>Diversisporales</taxon>
        <taxon>Diversisporaceae</taxon>
        <taxon>Diversispora</taxon>
    </lineage>
</organism>
<evidence type="ECO:0000259" key="1">
    <source>
        <dbReference type="Pfam" id="PF24764"/>
    </source>
</evidence>
<dbReference type="OrthoDB" id="2411050at2759"/>
<accession>A0A9N9A092</accession>
<gene>
    <name evidence="2" type="ORF">DEBURN_LOCUS5283</name>
</gene>
<dbReference type="PANTHER" id="PTHR46791:SF5">
    <property type="entry name" value="CLR5 DOMAIN-CONTAINING PROTEIN-RELATED"/>
    <property type="match status" value="1"/>
</dbReference>
<proteinExistence type="predicted"/>
<dbReference type="AlphaFoldDB" id="A0A9N9A092"/>
<dbReference type="InterPro" id="IPR058913">
    <property type="entry name" value="Integrase_dom_put"/>
</dbReference>
<name>A0A9N9A092_9GLOM</name>
<dbReference type="EMBL" id="CAJVPK010000458">
    <property type="protein sequence ID" value="CAG8513203.1"/>
    <property type="molecule type" value="Genomic_DNA"/>
</dbReference>
<reference evidence="2" key="1">
    <citation type="submission" date="2021-06" db="EMBL/GenBank/DDBJ databases">
        <authorList>
            <person name="Kallberg Y."/>
            <person name="Tangrot J."/>
            <person name="Rosling A."/>
        </authorList>
    </citation>
    <scope>NUCLEOTIDE SEQUENCE</scope>
    <source>
        <strain evidence="2">AZ414A</strain>
    </source>
</reference>
<feature type="domain" description="Integrase core" evidence="1">
    <location>
        <begin position="53"/>
        <end position="114"/>
    </location>
</feature>
<evidence type="ECO:0000313" key="2">
    <source>
        <dbReference type="EMBL" id="CAG8513203.1"/>
    </source>
</evidence>
<keyword evidence="3" id="KW-1185">Reference proteome</keyword>